<dbReference type="Proteomes" id="UP001500707">
    <property type="component" value="Unassembled WGS sequence"/>
</dbReference>
<feature type="compositionally biased region" description="Low complexity" evidence="1">
    <location>
        <begin position="38"/>
        <end position="50"/>
    </location>
</feature>
<evidence type="ECO:0008006" key="4">
    <source>
        <dbReference type="Google" id="ProtNLM"/>
    </source>
</evidence>
<evidence type="ECO:0000313" key="2">
    <source>
        <dbReference type="EMBL" id="GAA3527816.1"/>
    </source>
</evidence>
<feature type="region of interest" description="Disordered" evidence="1">
    <location>
        <begin position="34"/>
        <end position="76"/>
    </location>
</feature>
<sequence length="111" mass="11478">MTERRLIGYVHVDGTRYGPDDEVPPAVAKRIGSHAWADADSSAGAPAPAGVGVGVGGSRQTDEAPPRSGRGSGVEAWRAYAEQHDLDVAADASREDIIAAAEGAGLIEREE</sequence>
<comment type="caution">
    <text evidence="2">The sequence shown here is derived from an EMBL/GenBank/DDBJ whole genome shotgun (WGS) entry which is preliminary data.</text>
</comment>
<gene>
    <name evidence="2" type="ORF">GCM10022295_07290</name>
</gene>
<evidence type="ECO:0000256" key="1">
    <source>
        <dbReference type="SAM" id="MobiDB-lite"/>
    </source>
</evidence>
<evidence type="ECO:0000313" key="3">
    <source>
        <dbReference type="Proteomes" id="UP001500707"/>
    </source>
</evidence>
<accession>A0ABP6V4E5</accession>
<name>A0ABP6V4E5_9ACTN</name>
<proteinExistence type="predicted"/>
<keyword evidence="3" id="KW-1185">Reference proteome</keyword>
<dbReference type="RefSeq" id="WP_346180190.1">
    <property type="nucleotide sequence ID" value="NZ_BAABCE010000001.1"/>
</dbReference>
<dbReference type="EMBL" id="BAABCE010000001">
    <property type="protein sequence ID" value="GAA3527816.1"/>
    <property type="molecule type" value="Genomic_DNA"/>
</dbReference>
<organism evidence="2 3">
    <name type="scientific">Streptomyces osmaniensis</name>
    <dbReference type="NCBI Taxonomy" id="593134"/>
    <lineage>
        <taxon>Bacteria</taxon>
        <taxon>Bacillati</taxon>
        <taxon>Actinomycetota</taxon>
        <taxon>Actinomycetes</taxon>
        <taxon>Kitasatosporales</taxon>
        <taxon>Streptomycetaceae</taxon>
        <taxon>Streptomyces</taxon>
    </lineage>
</organism>
<reference evidence="3" key="1">
    <citation type="journal article" date="2019" name="Int. J. Syst. Evol. Microbiol.">
        <title>The Global Catalogue of Microorganisms (GCM) 10K type strain sequencing project: providing services to taxonomists for standard genome sequencing and annotation.</title>
        <authorList>
            <consortium name="The Broad Institute Genomics Platform"/>
            <consortium name="The Broad Institute Genome Sequencing Center for Infectious Disease"/>
            <person name="Wu L."/>
            <person name="Ma J."/>
        </authorList>
    </citation>
    <scope>NUCLEOTIDE SEQUENCE [LARGE SCALE GENOMIC DNA]</scope>
    <source>
        <strain evidence="3">JCM 17656</strain>
    </source>
</reference>
<protein>
    <recommendedName>
        <fullName evidence="4">Lsr2 protein</fullName>
    </recommendedName>
</protein>